<evidence type="ECO:0000313" key="1">
    <source>
        <dbReference type="EMBL" id="CBI03637.1"/>
    </source>
</evidence>
<sequence length="30" mass="3620">MKVAHLLVMLDVQIHRYSAYHYSNKDRSFP</sequence>
<gene>
    <name evidence="1" type="ORF">CARN5_2967</name>
</gene>
<dbReference type="AlphaFoldDB" id="E6Q8W1"/>
<organism evidence="1">
    <name type="scientific">mine drainage metagenome</name>
    <dbReference type="NCBI Taxonomy" id="410659"/>
    <lineage>
        <taxon>unclassified sequences</taxon>
        <taxon>metagenomes</taxon>
        <taxon>ecological metagenomes</taxon>
    </lineage>
</organism>
<protein>
    <submittedName>
        <fullName evidence="1">Uncharacterized protein</fullName>
    </submittedName>
</protein>
<reference evidence="1" key="1">
    <citation type="submission" date="2009-10" db="EMBL/GenBank/DDBJ databases">
        <title>Diversity of trophic interactions inside an arsenic-rich microbial ecosystem.</title>
        <authorList>
            <person name="Bertin P.N."/>
            <person name="Heinrich-Salmeron A."/>
            <person name="Pelletier E."/>
            <person name="Goulhen-Chollet F."/>
            <person name="Arsene-Ploetze F."/>
            <person name="Gallien S."/>
            <person name="Calteau A."/>
            <person name="Vallenet D."/>
            <person name="Casiot C."/>
            <person name="Chane-Woon-Ming B."/>
            <person name="Giloteaux L."/>
            <person name="Barakat M."/>
            <person name="Bonnefoy V."/>
            <person name="Bruneel O."/>
            <person name="Chandler M."/>
            <person name="Cleiss J."/>
            <person name="Duran R."/>
            <person name="Elbaz-Poulichet F."/>
            <person name="Fonknechten N."/>
            <person name="Lauga B."/>
            <person name="Mornico D."/>
            <person name="Ortet P."/>
            <person name="Schaeffer C."/>
            <person name="Siguier P."/>
            <person name="Alexander Thil Smith A."/>
            <person name="Van Dorsselaer A."/>
            <person name="Weissenbach J."/>
            <person name="Medigue C."/>
            <person name="Le Paslier D."/>
        </authorList>
    </citation>
    <scope>NUCLEOTIDE SEQUENCE</scope>
</reference>
<dbReference type="EMBL" id="CABP01000016">
    <property type="protein sequence ID" value="CBI03637.1"/>
    <property type="molecule type" value="Genomic_DNA"/>
</dbReference>
<accession>E6Q8W1</accession>
<comment type="caution">
    <text evidence="1">The sequence shown here is derived from an EMBL/GenBank/DDBJ whole genome shotgun (WGS) entry which is preliminary data.</text>
</comment>
<name>E6Q8W1_9ZZZZ</name>
<proteinExistence type="predicted"/>